<dbReference type="AlphaFoldDB" id="A0AAV7N648"/>
<dbReference type="Proteomes" id="UP001066276">
    <property type="component" value="Chromosome 9"/>
</dbReference>
<protein>
    <submittedName>
        <fullName evidence="1">Uncharacterized protein</fullName>
    </submittedName>
</protein>
<sequence length="125" mass="13967">MQFYVKLRCPELPDSRLRMVPALNSDVRRQATSYCCTRRGVRRQGNEAHCARTLALFLACCPCTLFAPQVCFQFESGQRAHASACLESAPEVIQVKERRVPFTPVCLGSNKANTGFIPEGETDLK</sequence>
<evidence type="ECO:0000313" key="2">
    <source>
        <dbReference type="Proteomes" id="UP001066276"/>
    </source>
</evidence>
<name>A0AAV7N648_PLEWA</name>
<organism evidence="1 2">
    <name type="scientific">Pleurodeles waltl</name>
    <name type="common">Iberian ribbed newt</name>
    <dbReference type="NCBI Taxonomy" id="8319"/>
    <lineage>
        <taxon>Eukaryota</taxon>
        <taxon>Metazoa</taxon>
        <taxon>Chordata</taxon>
        <taxon>Craniata</taxon>
        <taxon>Vertebrata</taxon>
        <taxon>Euteleostomi</taxon>
        <taxon>Amphibia</taxon>
        <taxon>Batrachia</taxon>
        <taxon>Caudata</taxon>
        <taxon>Salamandroidea</taxon>
        <taxon>Salamandridae</taxon>
        <taxon>Pleurodelinae</taxon>
        <taxon>Pleurodeles</taxon>
    </lineage>
</organism>
<reference evidence="1" key="1">
    <citation type="journal article" date="2022" name="bioRxiv">
        <title>Sequencing and chromosome-scale assembly of the giantPleurodeles waltlgenome.</title>
        <authorList>
            <person name="Brown T."/>
            <person name="Elewa A."/>
            <person name="Iarovenko S."/>
            <person name="Subramanian E."/>
            <person name="Araus A.J."/>
            <person name="Petzold A."/>
            <person name="Susuki M."/>
            <person name="Suzuki K.-i.T."/>
            <person name="Hayashi T."/>
            <person name="Toyoda A."/>
            <person name="Oliveira C."/>
            <person name="Osipova E."/>
            <person name="Leigh N.D."/>
            <person name="Simon A."/>
            <person name="Yun M.H."/>
        </authorList>
    </citation>
    <scope>NUCLEOTIDE SEQUENCE</scope>
    <source>
        <strain evidence="1">20211129_DDA</strain>
        <tissue evidence="1">Liver</tissue>
    </source>
</reference>
<accession>A0AAV7N648</accession>
<keyword evidence="2" id="KW-1185">Reference proteome</keyword>
<dbReference type="EMBL" id="JANPWB010000013">
    <property type="protein sequence ID" value="KAJ1111492.1"/>
    <property type="molecule type" value="Genomic_DNA"/>
</dbReference>
<evidence type="ECO:0000313" key="1">
    <source>
        <dbReference type="EMBL" id="KAJ1111492.1"/>
    </source>
</evidence>
<gene>
    <name evidence="1" type="ORF">NDU88_008814</name>
</gene>
<comment type="caution">
    <text evidence="1">The sequence shown here is derived from an EMBL/GenBank/DDBJ whole genome shotgun (WGS) entry which is preliminary data.</text>
</comment>
<proteinExistence type="predicted"/>